<evidence type="ECO:0000313" key="4">
    <source>
        <dbReference type="Proteomes" id="UP001648503"/>
    </source>
</evidence>
<proteinExistence type="predicted"/>
<keyword evidence="2" id="KW-0732">Signal</keyword>
<sequence length="267" mass="29776">MRFNVLVVAAMVITSVNAVRRGRFTGRLGSNSMPRSDSEQNLLGDGSEPELTQDPPEHKPELVFPQNPPAHVSIPGPSQDSQGHGLAPVVPDSLIEDGSKSVVSENLLGDGLESGSSQDSPGHVSRPGPSQDPPRHRPGASQVSKPRQKDPVCDPIVKKLNRLWLKADEIDARFYSLMPVYYRLMKGEDMKGKRIKKHKLKLKQMIAYLALSNEHKAILGEFKVEYAGVAKEYPAIWTELMAKECWTEFFHKLPLEKMIKKGYFLQL</sequence>
<dbReference type="EMBL" id="JAFCIX010000376">
    <property type="protein sequence ID" value="KAH6592646.1"/>
    <property type="molecule type" value="Genomic_DNA"/>
</dbReference>
<dbReference type="Proteomes" id="UP001648503">
    <property type="component" value="Unassembled WGS sequence"/>
</dbReference>
<feature type="region of interest" description="Disordered" evidence="1">
    <location>
        <begin position="25"/>
        <end position="92"/>
    </location>
</feature>
<evidence type="ECO:0000313" key="3">
    <source>
        <dbReference type="EMBL" id="KAH6592646.1"/>
    </source>
</evidence>
<gene>
    <name evidence="3" type="ORF">BASA50_007934</name>
</gene>
<protein>
    <submittedName>
        <fullName evidence="3">Uncharacterized protein</fullName>
    </submittedName>
</protein>
<feature type="signal peptide" evidence="2">
    <location>
        <begin position="1"/>
        <end position="18"/>
    </location>
</feature>
<organism evidence="3 4">
    <name type="scientific">Batrachochytrium salamandrivorans</name>
    <dbReference type="NCBI Taxonomy" id="1357716"/>
    <lineage>
        <taxon>Eukaryota</taxon>
        <taxon>Fungi</taxon>
        <taxon>Fungi incertae sedis</taxon>
        <taxon>Chytridiomycota</taxon>
        <taxon>Chytridiomycota incertae sedis</taxon>
        <taxon>Chytridiomycetes</taxon>
        <taxon>Rhizophydiales</taxon>
        <taxon>Rhizophydiales incertae sedis</taxon>
        <taxon>Batrachochytrium</taxon>
    </lineage>
</organism>
<evidence type="ECO:0000256" key="2">
    <source>
        <dbReference type="SAM" id="SignalP"/>
    </source>
</evidence>
<keyword evidence="4" id="KW-1185">Reference proteome</keyword>
<accession>A0ABQ8F6S3</accession>
<feature type="compositionally biased region" description="Polar residues" evidence="1">
    <location>
        <begin position="28"/>
        <end position="41"/>
    </location>
</feature>
<reference evidence="3 4" key="1">
    <citation type="submission" date="2021-02" db="EMBL/GenBank/DDBJ databases">
        <title>Variation within the Batrachochytrium salamandrivorans European outbreak.</title>
        <authorList>
            <person name="Kelly M."/>
            <person name="Pasmans F."/>
            <person name="Shea T.P."/>
            <person name="Munoz J.F."/>
            <person name="Carranza S."/>
            <person name="Cuomo C.A."/>
            <person name="Martel A."/>
        </authorList>
    </citation>
    <scope>NUCLEOTIDE SEQUENCE [LARGE SCALE GENOMIC DNA]</scope>
    <source>
        <strain evidence="3 4">AMFP18/2</strain>
    </source>
</reference>
<comment type="caution">
    <text evidence="3">The sequence shown here is derived from an EMBL/GenBank/DDBJ whole genome shotgun (WGS) entry which is preliminary data.</text>
</comment>
<name>A0ABQ8F6S3_9FUNG</name>
<feature type="chain" id="PRO_5047009283" evidence="2">
    <location>
        <begin position="19"/>
        <end position="267"/>
    </location>
</feature>
<feature type="region of interest" description="Disordered" evidence="1">
    <location>
        <begin position="107"/>
        <end position="152"/>
    </location>
</feature>
<evidence type="ECO:0000256" key="1">
    <source>
        <dbReference type="SAM" id="MobiDB-lite"/>
    </source>
</evidence>